<name>A0A438BT10_VITVI</name>
<dbReference type="EMBL" id="QGNW01002629">
    <property type="protein sequence ID" value="RVW14093.1"/>
    <property type="molecule type" value="Genomic_DNA"/>
</dbReference>
<feature type="compositionally biased region" description="Basic and acidic residues" evidence="1">
    <location>
        <begin position="11"/>
        <end position="23"/>
    </location>
</feature>
<evidence type="ECO:0000256" key="1">
    <source>
        <dbReference type="SAM" id="MobiDB-lite"/>
    </source>
</evidence>
<feature type="region of interest" description="Disordered" evidence="1">
    <location>
        <begin position="1"/>
        <end position="35"/>
    </location>
</feature>
<protein>
    <submittedName>
        <fullName evidence="2">Uncharacterized protein</fullName>
    </submittedName>
</protein>
<evidence type="ECO:0000313" key="2">
    <source>
        <dbReference type="EMBL" id="RVW14093.1"/>
    </source>
</evidence>
<dbReference type="Proteomes" id="UP000288805">
    <property type="component" value="Unassembled WGS sequence"/>
</dbReference>
<gene>
    <name evidence="2" type="ORF">CK203_099158</name>
</gene>
<evidence type="ECO:0000313" key="3">
    <source>
        <dbReference type="Proteomes" id="UP000288805"/>
    </source>
</evidence>
<sequence>MHIPDITEAEAEAKVGDKPEWKERARKGEKRSYAKGANRCTVPLRTTLLHAAFTLPSSSAVAMTTRRVVMVITQF</sequence>
<comment type="caution">
    <text evidence="2">The sequence shown here is derived from an EMBL/GenBank/DDBJ whole genome shotgun (WGS) entry which is preliminary data.</text>
</comment>
<dbReference type="AlphaFoldDB" id="A0A438BT10"/>
<accession>A0A438BT10</accession>
<proteinExistence type="predicted"/>
<reference evidence="2 3" key="1">
    <citation type="journal article" date="2018" name="PLoS Genet.">
        <title>Population sequencing reveals clonal diversity and ancestral inbreeding in the grapevine cultivar Chardonnay.</title>
        <authorList>
            <person name="Roach M.J."/>
            <person name="Johnson D.L."/>
            <person name="Bohlmann J."/>
            <person name="van Vuuren H.J."/>
            <person name="Jones S.J."/>
            <person name="Pretorius I.S."/>
            <person name="Schmidt S.A."/>
            <person name="Borneman A.R."/>
        </authorList>
    </citation>
    <scope>NUCLEOTIDE SEQUENCE [LARGE SCALE GENOMIC DNA]</scope>
    <source>
        <strain evidence="3">cv. Chardonnay</strain>
        <tissue evidence="2">Leaf</tissue>
    </source>
</reference>
<organism evidence="2 3">
    <name type="scientific">Vitis vinifera</name>
    <name type="common">Grape</name>
    <dbReference type="NCBI Taxonomy" id="29760"/>
    <lineage>
        <taxon>Eukaryota</taxon>
        <taxon>Viridiplantae</taxon>
        <taxon>Streptophyta</taxon>
        <taxon>Embryophyta</taxon>
        <taxon>Tracheophyta</taxon>
        <taxon>Spermatophyta</taxon>
        <taxon>Magnoliopsida</taxon>
        <taxon>eudicotyledons</taxon>
        <taxon>Gunneridae</taxon>
        <taxon>Pentapetalae</taxon>
        <taxon>rosids</taxon>
        <taxon>Vitales</taxon>
        <taxon>Vitaceae</taxon>
        <taxon>Viteae</taxon>
        <taxon>Vitis</taxon>
    </lineage>
</organism>